<proteinExistence type="predicted"/>
<evidence type="ECO:0000313" key="2">
    <source>
        <dbReference type="EMBL" id="KAF5782792.1"/>
    </source>
</evidence>
<comment type="caution">
    <text evidence="2">The sequence shown here is derived from an EMBL/GenBank/DDBJ whole genome shotgun (WGS) entry which is preliminary data.</text>
</comment>
<gene>
    <name evidence="2" type="ORF">HanXRQr2_Chr11g0500251</name>
</gene>
<dbReference type="Gramene" id="mRNA:HanXRQr2_Chr11g0500251">
    <property type="protein sequence ID" value="mRNA:HanXRQr2_Chr11g0500251"/>
    <property type="gene ID" value="HanXRQr2_Chr11g0500251"/>
</dbReference>
<dbReference type="Proteomes" id="UP000215914">
    <property type="component" value="Unassembled WGS sequence"/>
</dbReference>
<dbReference type="EMBL" id="MNCJ02000326">
    <property type="protein sequence ID" value="KAF5782792.1"/>
    <property type="molecule type" value="Genomic_DNA"/>
</dbReference>
<accession>A0A9K3HQW7</accession>
<evidence type="ECO:0000313" key="3">
    <source>
        <dbReference type="Proteomes" id="UP000215914"/>
    </source>
</evidence>
<feature type="compositionally biased region" description="Polar residues" evidence="1">
    <location>
        <begin position="92"/>
        <end position="119"/>
    </location>
</feature>
<name>A0A9K3HQW7_HELAN</name>
<protein>
    <submittedName>
        <fullName evidence="2">Uncharacterized protein</fullName>
    </submittedName>
</protein>
<dbReference type="AlphaFoldDB" id="A0A9K3HQW7"/>
<sequence>MQIDLLRSKYFADFISLFSIPRCKTAIFLTCDKIIELVSESAFNDSDEDSLSVGLVDSLSASQAAPITGLTASTTPLENLFHKGFLHASPWPSVSKSSKELTSTTMLDGDQSKQSSPPRSVTADHAGDSGTMTVTKSDSLRIT</sequence>
<reference evidence="2" key="1">
    <citation type="journal article" date="2017" name="Nature">
        <title>The sunflower genome provides insights into oil metabolism, flowering and Asterid evolution.</title>
        <authorList>
            <person name="Badouin H."/>
            <person name="Gouzy J."/>
            <person name="Grassa C.J."/>
            <person name="Murat F."/>
            <person name="Staton S.E."/>
            <person name="Cottret L."/>
            <person name="Lelandais-Briere C."/>
            <person name="Owens G.L."/>
            <person name="Carrere S."/>
            <person name="Mayjonade B."/>
            <person name="Legrand L."/>
            <person name="Gill N."/>
            <person name="Kane N.C."/>
            <person name="Bowers J.E."/>
            <person name="Hubner S."/>
            <person name="Bellec A."/>
            <person name="Berard A."/>
            <person name="Berges H."/>
            <person name="Blanchet N."/>
            <person name="Boniface M.C."/>
            <person name="Brunel D."/>
            <person name="Catrice O."/>
            <person name="Chaidir N."/>
            <person name="Claudel C."/>
            <person name="Donnadieu C."/>
            <person name="Faraut T."/>
            <person name="Fievet G."/>
            <person name="Helmstetter N."/>
            <person name="King M."/>
            <person name="Knapp S.J."/>
            <person name="Lai Z."/>
            <person name="Le Paslier M.C."/>
            <person name="Lippi Y."/>
            <person name="Lorenzon L."/>
            <person name="Mandel J.R."/>
            <person name="Marage G."/>
            <person name="Marchand G."/>
            <person name="Marquand E."/>
            <person name="Bret-Mestries E."/>
            <person name="Morien E."/>
            <person name="Nambeesan S."/>
            <person name="Nguyen T."/>
            <person name="Pegot-Espagnet P."/>
            <person name="Pouilly N."/>
            <person name="Raftis F."/>
            <person name="Sallet E."/>
            <person name="Schiex T."/>
            <person name="Thomas J."/>
            <person name="Vandecasteele C."/>
            <person name="Vares D."/>
            <person name="Vear F."/>
            <person name="Vautrin S."/>
            <person name="Crespi M."/>
            <person name="Mangin B."/>
            <person name="Burke J.M."/>
            <person name="Salse J."/>
            <person name="Munos S."/>
            <person name="Vincourt P."/>
            <person name="Rieseberg L.H."/>
            <person name="Langlade N.B."/>
        </authorList>
    </citation>
    <scope>NUCLEOTIDE SEQUENCE</scope>
    <source>
        <tissue evidence="2">Leaves</tissue>
    </source>
</reference>
<feature type="compositionally biased region" description="Polar residues" evidence="1">
    <location>
        <begin position="130"/>
        <end position="143"/>
    </location>
</feature>
<feature type="region of interest" description="Disordered" evidence="1">
    <location>
        <begin position="89"/>
        <end position="143"/>
    </location>
</feature>
<evidence type="ECO:0000256" key="1">
    <source>
        <dbReference type="SAM" id="MobiDB-lite"/>
    </source>
</evidence>
<keyword evidence="3" id="KW-1185">Reference proteome</keyword>
<organism evidence="2 3">
    <name type="scientific">Helianthus annuus</name>
    <name type="common">Common sunflower</name>
    <dbReference type="NCBI Taxonomy" id="4232"/>
    <lineage>
        <taxon>Eukaryota</taxon>
        <taxon>Viridiplantae</taxon>
        <taxon>Streptophyta</taxon>
        <taxon>Embryophyta</taxon>
        <taxon>Tracheophyta</taxon>
        <taxon>Spermatophyta</taxon>
        <taxon>Magnoliopsida</taxon>
        <taxon>eudicotyledons</taxon>
        <taxon>Gunneridae</taxon>
        <taxon>Pentapetalae</taxon>
        <taxon>asterids</taxon>
        <taxon>campanulids</taxon>
        <taxon>Asterales</taxon>
        <taxon>Asteraceae</taxon>
        <taxon>Asteroideae</taxon>
        <taxon>Heliantheae alliance</taxon>
        <taxon>Heliantheae</taxon>
        <taxon>Helianthus</taxon>
    </lineage>
</organism>
<reference evidence="2" key="2">
    <citation type="submission" date="2020-06" db="EMBL/GenBank/DDBJ databases">
        <title>Helianthus annuus Genome sequencing and assembly Release 2.</title>
        <authorList>
            <person name="Gouzy J."/>
            <person name="Langlade N."/>
            <person name="Munos S."/>
        </authorList>
    </citation>
    <scope>NUCLEOTIDE SEQUENCE</scope>
    <source>
        <tissue evidence="2">Leaves</tissue>
    </source>
</reference>